<proteinExistence type="predicted"/>
<name>A0AAD7ENM5_9AGAR</name>
<dbReference type="Proteomes" id="UP001218218">
    <property type="component" value="Unassembled WGS sequence"/>
</dbReference>
<organism evidence="1 2">
    <name type="scientific">Mycena albidolilacea</name>
    <dbReference type="NCBI Taxonomy" id="1033008"/>
    <lineage>
        <taxon>Eukaryota</taxon>
        <taxon>Fungi</taxon>
        <taxon>Dikarya</taxon>
        <taxon>Basidiomycota</taxon>
        <taxon>Agaricomycotina</taxon>
        <taxon>Agaricomycetes</taxon>
        <taxon>Agaricomycetidae</taxon>
        <taxon>Agaricales</taxon>
        <taxon>Marasmiineae</taxon>
        <taxon>Mycenaceae</taxon>
        <taxon>Mycena</taxon>
    </lineage>
</organism>
<evidence type="ECO:0000313" key="2">
    <source>
        <dbReference type="Proteomes" id="UP001218218"/>
    </source>
</evidence>
<dbReference type="EMBL" id="JARIHO010000023">
    <property type="protein sequence ID" value="KAJ7343292.1"/>
    <property type="molecule type" value="Genomic_DNA"/>
</dbReference>
<protein>
    <submittedName>
        <fullName evidence="1">Uncharacterized protein</fullName>
    </submittedName>
</protein>
<sequence>MGWGPDPQEIIFHLLQHGVEFRVCIRDRLGAEPQPPLVGGYGGLGYRPVGYKPALPDFEAYETLRRHFFLSPRGRAALFAGGIIGRLARMEVHEARACLGPSSEVFSTGVRLWDGRSSMAYWDDALTDEEIDLICGVYEIATGRVNYQLDCEPQTTRVSWWPKPHAFGTSGLNTGWWSPNCEHWFQQRLTAIQNGTAKLIKQAEWKHILKYMKKSREVAEANEKIAAEFLNARLNE</sequence>
<evidence type="ECO:0000313" key="1">
    <source>
        <dbReference type="EMBL" id="KAJ7343292.1"/>
    </source>
</evidence>
<comment type="caution">
    <text evidence="1">The sequence shown here is derived from an EMBL/GenBank/DDBJ whole genome shotgun (WGS) entry which is preliminary data.</text>
</comment>
<accession>A0AAD7ENM5</accession>
<reference evidence="1" key="1">
    <citation type="submission" date="2023-03" db="EMBL/GenBank/DDBJ databases">
        <title>Massive genome expansion in bonnet fungi (Mycena s.s.) driven by repeated elements and novel gene families across ecological guilds.</title>
        <authorList>
            <consortium name="Lawrence Berkeley National Laboratory"/>
            <person name="Harder C.B."/>
            <person name="Miyauchi S."/>
            <person name="Viragh M."/>
            <person name="Kuo A."/>
            <person name="Thoen E."/>
            <person name="Andreopoulos B."/>
            <person name="Lu D."/>
            <person name="Skrede I."/>
            <person name="Drula E."/>
            <person name="Henrissat B."/>
            <person name="Morin E."/>
            <person name="Kohler A."/>
            <person name="Barry K."/>
            <person name="LaButti K."/>
            <person name="Morin E."/>
            <person name="Salamov A."/>
            <person name="Lipzen A."/>
            <person name="Mereny Z."/>
            <person name="Hegedus B."/>
            <person name="Baldrian P."/>
            <person name="Stursova M."/>
            <person name="Weitz H."/>
            <person name="Taylor A."/>
            <person name="Grigoriev I.V."/>
            <person name="Nagy L.G."/>
            <person name="Martin F."/>
            <person name="Kauserud H."/>
        </authorList>
    </citation>
    <scope>NUCLEOTIDE SEQUENCE</scope>
    <source>
        <strain evidence="1">CBHHK002</strain>
    </source>
</reference>
<keyword evidence="2" id="KW-1185">Reference proteome</keyword>
<gene>
    <name evidence="1" type="ORF">DFH08DRAFT_222327</name>
</gene>
<dbReference type="AlphaFoldDB" id="A0AAD7ENM5"/>